<dbReference type="Pfam" id="PF25917">
    <property type="entry name" value="BSH_RND"/>
    <property type="match status" value="1"/>
</dbReference>
<dbReference type="Gene3D" id="2.40.50.100">
    <property type="match status" value="1"/>
</dbReference>
<dbReference type="SUPFAM" id="SSF111369">
    <property type="entry name" value="HlyD-like secretion proteins"/>
    <property type="match status" value="1"/>
</dbReference>
<evidence type="ECO:0000313" key="6">
    <source>
        <dbReference type="Proteomes" id="UP000179467"/>
    </source>
</evidence>
<sequence>MNDMTSIKADGAAEVARKARSRWRWPLMLSVPAVILAGGGWLWATSGRSVSTDNAQVGADIISISPEVGGRIVEVAVRENQRVKKGDLLFRIDPEPYRIALAQAEADVGNARIQVNEMSSTFVSKEADIGAMASDVQLAQENFARQKDLLDKGFTTRAAYDAARAALASAEAKRAVASADANAARAKLGTAGAGLHPQIAAAIAARDKAALDLARTEIRAPADGVIVQVDKLQPGSMAIASLTSATLVAGGNYWVDANFKETQLAHVRVGQKAEIAFDAMDGKACAAHVASIGSGTGSQFSMLPAQNATGNWVKVTQRVPVRLKLDCTPDRPLVAGSSADVTVHVRS</sequence>
<evidence type="ECO:0000259" key="3">
    <source>
        <dbReference type="Pfam" id="PF25917"/>
    </source>
</evidence>
<comment type="caution">
    <text evidence="5">The sequence shown here is derived from an EMBL/GenBank/DDBJ whole genome shotgun (WGS) entry which is preliminary data.</text>
</comment>
<organism evidence="5 6">
    <name type="scientific">Edaphosphingomonas haloaromaticamans</name>
    <dbReference type="NCBI Taxonomy" id="653954"/>
    <lineage>
        <taxon>Bacteria</taxon>
        <taxon>Pseudomonadati</taxon>
        <taxon>Pseudomonadota</taxon>
        <taxon>Alphaproteobacteria</taxon>
        <taxon>Sphingomonadales</taxon>
        <taxon>Rhizorhabdaceae</taxon>
        <taxon>Edaphosphingomonas</taxon>
    </lineage>
</organism>
<protein>
    <submittedName>
        <fullName evidence="5">Putative multidrug resistance protein EmrK</fullName>
    </submittedName>
</protein>
<dbReference type="AlphaFoldDB" id="A0A1S1HJV9"/>
<dbReference type="Proteomes" id="UP000179467">
    <property type="component" value="Unassembled WGS sequence"/>
</dbReference>
<keyword evidence="2" id="KW-0472">Membrane</keyword>
<dbReference type="GO" id="GO:0030313">
    <property type="term" value="C:cell envelope"/>
    <property type="evidence" value="ECO:0007669"/>
    <property type="project" value="UniProtKB-SubCell"/>
</dbReference>
<dbReference type="PANTHER" id="PTHR30386:SF19">
    <property type="entry name" value="MULTIDRUG EXPORT PROTEIN EMRA-RELATED"/>
    <property type="match status" value="1"/>
</dbReference>
<dbReference type="Gene3D" id="2.40.30.170">
    <property type="match status" value="1"/>
</dbReference>
<reference evidence="5 6" key="1">
    <citation type="submission" date="2016-09" db="EMBL/GenBank/DDBJ databases">
        <title>Metabolic pathway, cell adaptation mechanisms and a novel monoxygenase revealed through proteogenomic-transcription analysis of a Sphingomonas haloaromaticamans strain degrading the fungicide ortho-phenylphenol.</title>
        <authorList>
            <person name="Perruchon C."/>
            <person name="Papadopoulou E.S."/>
            <person name="Rousidou C."/>
            <person name="Vasileiadis S."/>
            <person name="Tanou G."/>
            <person name="Amoutzias G."/>
            <person name="Molassiotis A."/>
            <person name="Karpouzas D.G."/>
        </authorList>
    </citation>
    <scope>NUCLEOTIDE SEQUENCE [LARGE SCALE GENOMIC DNA]</scope>
    <source>
        <strain evidence="5 6">P3</strain>
    </source>
</reference>
<dbReference type="InterPro" id="IPR050739">
    <property type="entry name" value="MFP"/>
</dbReference>
<keyword evidence="2" id="KW-0812">Transmembrane</keyword>
<feature type="domain" description="p-hydroxybenzoic acid efflux pump subunit AaeA-like beta-barrel" evidence="4">
    <location>
        <begin position="253"/>
        <end position="344"/>
    </location>
</feature>
<dbReference type="InterPro" id="IPR058625">
    <property type="entry name" value="MdtA-like_BSH"/>
</dbReference>
<name>A0A1S1HJV9_9SPHN</name>
<dbReference type="GO" id="GO:0055085">
    <property type="term" value="P:transmembrane transport"/>
    <property type="evidence" value="ECO:0007669"/>
    <property type="project" value="InterPro"/>
</dbReference>
<feature type="transmembrane region" description="Helical" evidence="2">
    <location>
        <begin position="25"/>
        <end position="44"/>
    </location>
</feature>
<comment type="subcellular location">
    <subcellularLocation>
        <location evidence="1">Cell envelope</location>
    </subcellularLocation>
</comment>
<accession>A0A1S1HJV9</accession>
<evidence type="ECO:0000259" key="4">
    <source>
        <dbReference type="Pfam" id="PF25963"/>
    </source>
</evidence>
<evidence type="ECO:0000313" key="5">
    <source>
        <dbReference type="EMBL" id="OHT20810.1"/>
    </source>
</evidence>
<evidence type="ECO:0000256" key="2">
    <source>
        <dbReference type="SAM" id="Phobius"/>
    </source>
</evidence>
<keyword evidence="2" id="KW-1133">Transmembrane helix</keyword>
<evidence type="ECO:0000256" key="1">
    <source>
        <dbReference type="ARBA" id="ARBA00004196"/>
    </source>
</evidence>
<keyword evidence="6" id="KW-1185">Reference proteome</keyword>
<dbReference type="InterPro" id="IPR058634">
    <property type="entry name" value="AaeA-lik-b-barrel"/>
</dbReference>
<proteinExistence type="predicted"/>
<dbReference type="PANTHER" id="PTHR30386">
    <property type="entry name" value="MEMBRANE FUSION SUBUNIT OF EMRAB-TOLC MULTIDRUG EFFLUX PUMP"/>
    <property type="match status" value="1"/>
</dbReference>
<feature type="domain" description="Multidrug resistance protein MdtA-like barrel-sandwich hybrid" evidence="3">
    <location>
        <begin position="61"/>
        <end position="245"/>
    </location>
</feature>
<dbReference type="EMBL" id="MIPT01000001">
    <property type="protein sequence ID" value="OHT20810.1"/>
    <property type="molecule type" value="Genomic_DNA"/>
</dbReference>
<dbReference type="RefSeq" id="WP_070934239.1">
    <property type="nucleotide sequence ID" value="NZ_MIPT01000001.1"/>
</dbReference>
<gene>
    <name evidence="5" type="primary">emrK_2</name>
    <name evidence="5" type="ORF">BHE75_02813</name>
</gene>
<dbReference type="Pfam" id="PF25963">
    <property type="entry name" value="Beta-barrel_AAEA"/>
    <property type="match status" value="1"/>
</dbReference>
<dbReference type="OrthoDB" id="9811754at2"/>